<comment type="caution">
    <text evidence="2">The sequence shown here is derived from an EMBL/GenBank/DDBJ whole genome shotgun (WGS) entry which is preliminary data.</text>
</comment>
<accession>A0A9P8RWY0</accession>
<gene>
    <name evidence="2" type="ORF">SS50377_26614</name>
</gene>
<dbReference type="GeneID" id="94300637"/>
<reference evidence="2 3" key="1">
    <citation type="journal article" date="2014" name="PLoS Genet.">
        <title>The Genome of Spironucleus salmonicida Highlights a Fish Pathogen Adapted to Fluctuating Environments.</title>
        <authorList>
            <person name="Xu F."/>
            <person name="Jerlstrom-Hultqvist J."/>
            <person name="Einarsson E."/>
            <person name="Astvaldsson A."/>
            <person name="Svard S.G."/>
            <person name="Andersson J.O."/>
        </authorList>
    </citation>
    <scope>NUCLEOTIDE SEQUENCE [LARGE SCALE GENOMIC DNA]</scope>
    <source>
        <strain evidence="2 3">ATCC 50377</strain>
    </source>
</reference>
<dbReference type="EMBL" id="AUWU02000006">
    <property type="protein sequence ID" value="KAH0572404.1"/>
    <property type="molecule type" value="Genomic_DNA"/>
</dbReference>
<sequence>MKEKTQFIPDYSNYHELSQDDQRMWRFTNLYKMTQDQIIDFYEACILPLESDEKLKQAIFEELRADMPKALLMREELQQELDDMKQRKLQFENAKKDAETDDVKSICYTDIMQEEEQQQMELNE</sequence>
<feature type="coiled-coil region" evidence="1">
    <location>
        <begin position="60"/>
        <end position="101"/>
    </location>
</feature>
<evidence type="ECO:0000313" key="2">
    <source>
        <dbReference type="EMBL" id="KAH0572404.1"/>
    </source>
</evidence>
<dbReference type="KEGG" id="ssao:94300637"/>
<dbReference type="RefSeq" id="XP_067763177.1">
    <property type="nucleotide sequence ID" value="XM_067910421.1"/>
</dbReference>
<keyword evidence="1" id="KW-0175">Coiled coil</keyword>
<name>A0A9P8RWY0_9EUKA</name>
<dbReference type="Proteomes" id="UP000018208">
    <property type="component" value="Unassembled WGS sequence"/>
</dbReference>
<proteinExistence type="predicted"/>
<evidence type="ECO:0000313" key="3">
    <source>
        <dbReference type="Proteomes" id="UP000018208"/>
    </source>
</evidence>
<organism evidence="2 3">
    <name type="scientific">Spironucleus salmonicida</name>
    <dbReference type="NCBI Taxonomy" id="348837"/>
    <lineage>
        <taxon>Eukaryota</taxon>
        <taxon>Metamonada</taxon>
        <taxon>Diplomonadida</taxon>
        <taxon>Hexamitidae</taxon>
        <taxon>Hexamitinae</taxon>
        <taxon>Spironucleus</taxon>
    </lineage>
</organism>
<keyword evidence="3" id="KW-1185">Reference proteome</keyword>
<evidence type="ECO:0000256" key="1">
    <source>
        <dbReference type="SAM" id="Coils"/>
    </source>
</evidence>
<dbReference type="AlphaFoldDB" id="A0A9P8RWY0"/>
<protein>
    <submittedName>
        <fullName evidence="2">Uncharacterized protein</fullName>
    </submittedName>
</protein>